<feature type="region of interest" description="Disordered" evidence="1">
    <location>
        <begin position="1"/>
        <end position="30"/>
    </location>
</feature>
<feature type="compositionally biased region" description="Basic residues" evidence="1">
    <location>
        <begin position="20"/>
        <end position="30"/>
    </location>
</feature>
<feature type="compositionally biased region" description="Low complexity" evidence="1">
    <location>
        <begin position="8"/>
        <end position="19"/>
    </location>
</feature>
<comment type="caution">
    <text evidence="2">The sequence shown here is derived from an EMBL/GenBank/DDBJ whole genome shotgun (WGS) entry which is preliminary data.</text>
</comment>
<evidence type="ECO:0000313" key="2">
    <source>
        <dbReference type="EMBL" id="CAI2371740.1"/>
    </source>
</evidence>
<name>A0AAD1XEI1_EUPCR</name>
<dbReference type="EMBL" id="CAMPGE010012988">
    <property type="protein sequence ID" value="CAI2371740.1"/>
    <property type="molecule type" value="Genomic_DNA"/>
</dbReference>
<feature type="region of interest" description="Disordered" evidence="1">
    <location>
        <begin position="123"/>
        <end position="150"/>
    </location>
</feature>
<dbReference type="Proteomes" id="UP001295684">
    <property type="component" value="Unassembled WGS sequence"/>
</dbReference>
<accession>A0AAD1XEI1</accession>
<gene>
    <name evidence="2" type="ORF">ECRASSUSDP1_LOCUS13065</name>
</gene>
<sequence>MKSTDTHSPLPFSLSLLKKSPSHQPRRIRKRDSQLVNFVASSPLCEERNRNKNLGGFGARTGTVQRGPRILERASEFESLIKDNYDTKNIQNFQQNMFMEAYQKGLDAYKEKDFKKVHQNAISQIQSLNPSPKKQKKKKNSSGPFKDKGRLSLNVIDKRFNVAKNSLQKPKMKKIQSQPMIKVHQDPGDIKLKIPKKEENKSRNDGSRILKQFSRPRNHAAINKMIKGLYQGLKNSPELKLKLLHNKSKVMKRRQRRHISVERVQANQISQVNPQVKSRNINVMKTLNLKALKLPYASKIFQ</sequence>
<evidence type="ECO:0000313" key="3">
    <source>
        <dbReference type="Proteomes" id="UP001295684"/>
    </source>
</evidence>
<proteinExistence type="predicted"/>
<protein>
    <submittedName>
        <fullName evidence="2">Uncharacterized protein</fullName>
    </submittedName>
</protein>
<organism evidence="2 3">
    <name type="scientific">Euplotes crassus</name>
    <dbReference type="NCBI Taxonomy" id="5936"/>
    <lineage>
        <taxon>Eukaryota</taxon>
        <taxon>Sar</taxon>
        <taxon>Alveolata</taxon>
        <taxon>Ciliophora</taxon>
        <taxon>Intramacronucleata</taxon>
        <taxon>Spirotrichea</taxon>
        <taxon>Hypotrichia</taxon>
        <taxon>Euplotida</taxon>
        <taxon>Euplotidae</taxon>
        <taxon>Moneuplotes</taxon>
    </lineage>
</organism>
<dbReference type="AlphaFoldDB" id="A0AAD1XEI1"/>
<keyword evidence="3" id="KW-1185">Reference proteome</keyword>
<evidence type="ECO:0000256" key="1">
    <source>
        <dbReference type="SAM" id="MobiDB-lite"/>
    </source>
</evidence>
<reference evidence="2" key="1">
    <citation type="submission" date="2023-07" db="EMBL/GenBank/DDBJ databases">
        <authorList>
            <consortium name="AG Swart"/>
            <person name="Singh M."/>
            <person name="Singh A."/>
            <person name="Seah K."/>
            <person name="Emmerich C."/>
        </authorList>
    </citation>
    <scope>NUCLEOTIDE SEQUENCE</scope>
    <source>
        <strain evidence="2">DP1</strain>
    </source>
</reference>